<accession>A0A1G4MEU2</accession>
<dbReference type="EMBL" id="LT598490">
    <property type="protein sequence ID" value="SCW02300.1"/>
    <property type="molecule type" value="Genomic_DNA"/>
</dbReference>
<feature type="compositionally biased region" description="Polar residues" evidence="1">
    <location>
        <begin position="7"/>
        <end position="16"/>
    </location>
</feature>
<dbReference type="OrthoDB" id="20844at2759"/>
<evidence type="ECO:0000313" key="3">
    <source>
        <dbReference type="Proteomes" id="UP000190831"/>
    </source>
</evidence>
<keyword evidence="3" id="KW-1185">Reference proteome</keyword>
<feature type="region of interest" description="Disordered" evidence="1">
    <location>
        <begin position="329"/>
        <end position="440"/>
    </location>
</feature>
<dbReference type="GO" id="GO:0016593">
    <property type="term" value="C:Cdc73/Paf1 complex"/>
    <property type="evidence" value="ECO:0007669"/>
    <property type="project" value="InterPro"/>
</dbReference>
<feature type="compositionally biased region" description="Acidic residues" evidence="1">
    <location>
        <begin position="37"/>
        <end position="54"/>
    </location>
</feature>
<evidence type="ECO:0000256" key="1">
    <source>
        <dbReference type="SAM" id="MobiDB-lite"/>
    </source>
</evidence>
<dbReference type="STRING" id="4955.A0A1G4MEU2"/>
<dbReference type="PANTHER" id="PTHR23146">
    <property type="entry name" value="LEO1 PROTEIN"/>
    <property type="match status" value="1"/>
</dbReference>
<feature type="compositionally biased region" description="Basic and acidic residues" evidence="1">
    <location>
        <begin position="329"/>
        <end position="338"/>
    </location>
</feature>
<dbReference type="AlphaFoldDB" id="A0A1G4MEU2"/>
<dbReference type="Proteomes" id="UP000190831">
    <property type="component" value="Chromosome F"/>
</dbReference>
<sequence length="440" mass="50749">MEKMEDSTSAASTEQPMDNLEALEAPVDSAIVQKAEDPEENDEMDDLFGDDSENESQPGSEEKEERGSDEDDEGVTNGRRSRGIVDEDDEDDEQAMYNRKFYGDKVDEDDNDDDSQAEFKEADIDIVKHTVPYKTVASDSHSTLYYTKVPQFLTIDPIPFDPPAFQSKIEERLNRFSSKEDQLGDRLIDENTVRWRYSRDANQRVFKESNAQIIQWSDGTFSLRLGEEYTDVLINDTDNTYLAVSHEEQELVQSIGGGEISKTMMFIPTSTNSRIHQKLSNAVVRREEREHQGPSTYIVRVDPELEQRELEKKQGQIIRERRKRQLREQLEKENRDSPDPVGLRKSTSSFGHARGNEYEDDGFMVDDDEDDLLDDEEEEMEDEEDEEDDLNAERLRQLKRDGAMQYQGDESEDDAKDSAEEEATVKRRKIALVDEDEDDE</sequence>
<feature type="compositionally biased region" description="Basic and acidic residues" evidence="1">
    <location>
        <begin position="391"/>
        <end position="402"/>
    </location>
</feature>
<feature type="compositionally biased region" description="Acidic residues" evidence="1">
    <location>
        <begin position="409"/>
        <end position="422"/>
    </location>
</feature>
<feature type="region of interest" description="Disordered" evidence="1">
    <location>
        <begin position="1"/>
        <end position="95"/>
    </location>
</feature>
<dbReference type="GO" id="GO:1990269">
    <property type="term" value="F:RNA polymerase II C-terminal domain phosphoserine binding"/>
    <property type="evidence" value="ECO:0007669"/>
    <property type="project" value="TreeGrafter"/>
</dbReference>
<dbReference type="GO" id="GO:0006368">
    <property type="term" value="P:transcription elongation by RNA polymerase II"/>
    <property type="evidence" value="ECO:0007669"/>
    <property type="project" value="InterPro"/>
</dbReference>
<dbReference type="GO" id="GO:0032968">
    <property type="term" value="P:positive regulation of transcription elongation by RNA polymerase II"/>
    <property type="evidence" value="ECO:0007669"/>
    <property type="project" value="TreeGrafter"/>
</dbReference>
<gene>
    <name evidence="2" type="ORF">LAFE_0F03400G</name>
</gene>
<name>A0A1G4MEU2_LACFM</name>
<organism evidence="2 3">
    <name type="scientific">Lachancea fermentati</name>
    <name type="common">Zygosaccharomyces fermentati</name>
    <dbReference type="NCBI Taxonomy" id="4955"/>
    <lineage>
        <taxon>Eukaryota</taxon>
        <taxon>Fungi</taxon>
        <taxon>Dikarya</taxon>
        <taxon>Ascomycota</taxon>
        <taxon>Saccharomycotina</taxon>
        <taxon>Saccharomycetes</taxon>
        <taxon>Saccharomycetales</taxon>
        <taxon>Saccharomycetaceae</taxon>
        <taxon>Lachancea</taxon>
    </lineage>
</organism>
<dbReference type="OMA" id="RSDRSMH"/>
<protein>
    <submittedName>
        <fullName evidence="2">LAFE_0F03400g1_1</fullName>
    </submittedName>
</protein>
<evidence type="ECO:0000313" key="2">
    <source>
        <dbReference type="EMBL" id="SCW02300.1"/>
    </source>
</evidence>
<dbReference type="InterPro" id="IPR007149">
    <property type="entry name" value="Leo1"/>
</dbReference>
<dbReference type="Pfam" id="PF04004">
    <property type="entry name" value="Leo1"/>
    <property type="match status" value="1"/>
</dbReference>
<dbReference type="PANTHER" id="PTHR23146:SF0">
    <property type="entry name" value="RNA POLYMERASE-ASSOCIATED PROTEIN LEO1"/>
    <property type="match status" value="1"/>
</dbReference>
<reference evidence="3" key="1">
    <citation type="submission" date="2016-03" db="EMBL/GenBank/DDBJ databases">
        <authorList>
            <person name="Devillers H."/>
        </authorList>
    </citation>
    <scope>NUCLEOTIDE SEQUENCE [LARGE SCALE GENOMIC DNA]</scope>
</reference>
<feature type="compositionally biased region" description="Acidic residues" evidence="1">
    <location>
        <begin position="358"/>
        <end position="390"/>
    </location>
</feature>
<proteinExistence type="predicted"/>